<feature type="non-terminal residue" evidence="16">
    <location>
        <position position="350"/>
    </location>
</feature>
<keyword evidence="8" id="KW-0276">Fatty acid metabolism</keyword>
<dbReference type="PROSITE" id="PS00012">
    <property type="entry name" value="PHOSPHOPANTETHEINE"/>
    <property type="match status" value="1"/>
</dbReference>
<dbReference type="InterPro" id="IPR001031">
    <property type="entry name" value="Thioesterase"/>
</dbReference>
<dbReference type="FunFam" id="1.10.1200.10:FF:000013">
    <property type="entry name" value="Fatty acid synthase"/>
    <property type="match status" value="1"/>
</dbReference>
<dbReference type="PROSITE" id="PS50075">
    <property type="entry name" value="CARRIER"/>
    <property type="match status" value="1"/>
</dbReference>
<evidence type="ECO:0000256" key="13">
    <source>
        <dbReference type="ARBA" id="ARBA00023268"/>
    </source>
</evidence>
<keyword evidence="10" id="KW-0560">Oxidoreductase</keyword>
<dbReference type="SUPFAM" id="SSF47336">
    <property type="entry name" value="ACP-like"/>
    <property type="match status" value="1"/>
</dbReference>
<reference evidence="16" key="2">
    <citation type="submission" date="2004-02" db="EMBL/GenBank/DDBJ databases">
        <authorList>
            <consortium name="Genoscope"/>
            <consortium name="Whitehead Institute Centre for Genome Research"/>
        </authorList>
    </citation>
    <scope>NUCLEOTIDE SEQUENCE</scope>
</reference>
<dbReference type="GO" id="GO:0006633">
    <property type="term" value="P:fatty acid biosynthetic process"/>
    <property type="evidence" value="ECO:0007669"/>
    <property type="project" value="UniProtKB-KW"/>
</dbReference>
<evidence type="ECO:0000256" key="14">
    <source>
        <dbReference type="ARBA" id="ARBA00044883"/>
    </source>
</evidence>
<keyword evidence="9" id="KW-0521">NADP</keyword>
<dbReference type="InterPro" id="IPR050091">
    <property type="entry name" value="PKS_NRPS_Biosynth_Enz"/>
</dbReference>
<dbReference type="Pfam" id="PF00975">
    <property type="entry name" value="Thioesterase"/>
    <property type="match status" value="1"/>
</dbReference>
<dbReference type="Pfam" id="PF00550">
    <property type="entry name" value="PP-binding"/>
    <property type="match status" value="1"/>
</dbReference>
<proteinExistence type="predicted"/>
<accession>Q4TIX7</accession>
<dbReference type="InterPro" id="IPR029058">
    <property type="entry name" value="AB_hydrolase_fold"/>
</dbReference>
<keyword evidence="6" id="KW-0597">Phosphoprotein</keyword>
<evidence type="ECO:0000256" key="3">
    <source>
        <dbReference type="ARBA" id="ARBA00018769"/>
    </source>
</evidence>
<evidence type="ECO:0000256" key="9">
    <source>
        <dbReference type="ARBA" id="ARBA00022857"/>
    </source>
</evidence>
<dbReference type="FunFam" id="3.40.50.1820:FF:000059">
    <property type="entry name" value="Fatty acid synthase"/>
    <property type="match status" value="1"/>
</dbReference>
<dbReference type="EC" id="3.1.2.14" evidence="1"/>
<evidence type="ECO:0000256" key="4">
    <source>
        <dbReference type="ARBA" id="ARBA00022450"/>
    </source>
</evidence>
<dbReference type="AlphaFoldDB" id="Q4TIX7"/>
<evidence type="ECO:0000256" key="2">
    <source>
        <dbReference type="ARBA" id="ARBA00012873"/>
    </source>
</evidence>
<keyword evidence="5" id="KW-0444">Lipid biosynthesis</keyword>
<protein>
    <recommendedName>
        <fullName evidence="3">Fatty acid synthase</fullName>
        <ecNumber evidence="2">2.3.1.85</ecNumber>
        <ecNumber evidence="1">3.1.2.14</ecNumber>
    </recommendedName>
</protein>
<keyword evidence="4" id="KW-0596">Phosphopantetheine</keyword>
<dbReference type="GO" id="GO:0016297">
    <property type="term" value="F:fatty acyl-[ACP] hydrolase activity"/>
    <property type="evidence" value="ECO:0007669"/>
    <property type="project" value="UniProtKB-EC"/>
</dbReference>
<dbReference type="PANTHER" id="PTHR43775">
    <property type="entry name" value="FATTY ACID SYNTHASE"/>
    <property type="match status" value="1"/>
</dbReference>
<dbReference type="InterPro" id="IPR006162">
    <property type="entry name" value="Ppantetheine_attach_site"/>
</dbReference>
<dbReference type="PANTHER" id="PTHR43775:SF7">
    <property type="entry name" value="FATTY ACID SYNTHASE"/>
    <property type="match status" value="1"/>
</dbReference>
<dbReference type="KEGG" id="tng:GSTEN00034953G001"/>
<evidence type="ECO:0000256" key="11">
    <source>
        <dbReference type="ARBA" id="ARBA00023098"/>
    </source>
</evidence>
<dbReference type="EC" id="2.3.1.85" evidence="2"/>
<feature type="non-terminal residue" evidence="16">
    <location>
        <position position="1"/>
    </location>
</feature>
<dbReference type="InterPro" id="IPR009081">
    <property type="entry name" value="PP-bd_ACP"/>
</dbReference>
<gene>
    <name evidence="16" type="ORF">GSTENG00034953001</name>
</gene>
<evidence type="ECO:0000256" key="12">
    <source>
        <dbReference type="ARBA" id="ARBA00023160"/>
    </source>
</evidence>
<name>Q4TIX7_TETNG</name>
<reference evidence="16" key="1">
    <citation type="journal article" date="2004" name="Nature">
        <title>Genome duplication in the teleost fish Tetraodon nigroviridis reveals the early vertebrate proto-karyotype.</title>
        <authorList>
            <person name="Jaillon O."/>
            <person name="Aury J.-M."/>
            <person name="Brunet F."/>
            <person name="Petit J.-L."/>
            <person name="Stange-Thomann N."/>
            <person name="Mauceli E."/>
            <person name="Bouneau L."/>
            <person name="Fischer C."/>
            <person name="Ozouf-Costaz C."/>
            <person name="Bernot A."/>
            <person name="Nicaud S."/>
            <person name="Jaffe D."/>
            <person name="Fisher S."/>
            <person name="Lutfalla G."/>
            <person name="Dossat C."/>
            <person name="Segurens B."/>
            <person name="Dasilva C."/>
            <person name="Salanoubat M."/>
            <person name="Levy M."/>
            <person name="Boudet N."/>
            <person name="Castellano S."/>
            <person name="Anthouard V."/>
            <person name="Jubin C."/>
            <person name="Castelli V."/>
            <person name="Katinka M."/>
            <person name="Vacherie B."/>
            <person name="Biemont C."/>
            <person name="Skalli Z."/>
            <person name="Cattolico L."/>
            <person name="Poulain J."/>
            <person name="De Berardinis V."/>
            <person name="Cruaud C."/>
            <person name="Duprat S."/>
            <person name="Brottier P."/>
            <person name="Coutanceau J.-P."/>
            <person name="Gouzy J."/>
            <person name="Parra G."/>
            <person name="Lardier G."/>
            <person name="Chapple C."/>
            <person name="McKernan K.J."/>
            <person name="McEwan P."/>
            <person name="Bosak S."/>
            <person name="Kellis M."/>
            <person name="Volff J.-N."/>
            <person name="Guigo R."/>
            <person name="Zody M.C."/>
            <person name="Mesirov J."/>
            <person name="Lindblad-Toh K."/>
            <person name="Birren B."/>
            <person name="Nusbaum C."/>
            <person name="Kahn D."/>
            <person name="Robinson-Rechavi M."/>
            <person name="Laudet V."/>
            <person name="Schachter V."/>
            <person name="Quetier F."/>
            <person name="Saurin W."/>
            <person name="Scarpelli C."/>
            <person name="Wincker P."/>
            <person name="Lander E.S."/>
            <person name="Weissenbach J."/>
            <person name="Roest Crollius H."/>
        </authorList>
    </citation>
    <scope>NUCLEOTIDE SEQUENCE [LARGE SCALE GENOMIC DNA]</scope>
</reference>
<evidence type="ECO:0000256" key="1">
    <source>
        <dbReference type="ARBA" id="ARBA00012480"/>
    </source>
</evidence>
<dbReference type="SUPFAM" id="SSF53474">
    <property type="entry name" value="alpha/beta-Hydrolases"/>
    <property type="match status" value="1"/>
</dbReference>
<evidence type="ECO:0000256" key="8">
    <source>
        <dbReference type="ARBA" id="ARBA00022832"/>
    </source>
</evidence>
<comment type="catalytic activity">
    <reaction evidence="14">
        <text>acetyl-CoA + n malonyl-CoA + 2n NADPH + 2n H(+) = a long-chain fatty acid + (n+1) CoA + n CO2 + 2n NADP(+).</text>
        <dbReference type="EC" id="2.3.1.85"/>
    </reaction>
</comment>
<evidence type="ECO:0000256" key="10">
    <source>
        <dbReference type="ARBA" id="ARBA00023002"/>
    </source>
</evidence>
<organism evidence="16">
    <name type="scientific">Tetraodon nigroviridis</name>
    <name type="common">Spotted green pufferfish</name>
    <name type="synonym">Chelonodon nigroviridis</name>
    <dbReference type="NCBI Taxonomy" id="99883"/>
    <lineage>
        <taxon>Eukaryota</taxon>
        <taxon>Metazoa</taxon>
        <taxon>Chordata</taxon>
        <taxon>Craniata</taxon>
        <taxon>Vertebrata</taxon>
        <taxon>Euteleostomi</taxon>
        <taxon>Actinopterygii</taxon>
        <taxon>Neopterygii</taxon>
        <taxon>Teleostei</taxon>
        <taxon>Neoteleostei</taxon>
        <taxon>Acanthomorphata</taxon>
        <taxon>Eupercaria</taxon>
        <taxon>Tetraodontiformes</taxon>
        <taxon>Tetradontoidea</taxon>
        <taxon>Tetraodontidae</taxon>
        <taxon>Tetraodon</taxon>
    </lineage>
</organism>
<keyword evidence="12" id="KW-0275">Fatty acid biosynthesis</keyword>
<keyword evidence="13" id="KW-0511">Multifunctional enzyme</keyword>
<dbReference type="Gene3D" id="3.40.50.1820">
    <property type="entry name" value="alpha/beta hydrolase"/>
    <property type="match status" value="1"/>
</dbReference>
<dbReference type="GO" id="GO:0005737">
    <property type="term" value="C:cytoplasm"/>
    <property type="evidence" value="ECO:0007669"/>
    <property type="project" value="TreeGrafter"/>
</dbReference>
<evidence type="ECO:0000256" key="7">
    <source>
        <dbReference type="ARBA" id="ARBA00022679"/>
    </source>
</evidence>
<feature type="domain" description="Carrier" evidence="15">
    <location>
        <begin position="1"/>
        <end position="62"/>
    </location>
</feature>
<dbReference type="EMBL" id="CAAE01001445">
    <property type="protein sequence ID" value="CAF87155.1"/>
    <property type="molecule type" value="Genomic_DNA"/>
</dbReference>
<dbReference type="GO" id="GO:0016491">
    <property type="term" value="F:oxidoreductase activity"/>
    <property type="evidence" value="ECO:0007669"/>
    <property type="project" value="UniProtKB-KW"/>
</dbReference>
<keyword evidence="11" id="KW-0443">Lipid metabolism</keyword>
<dbReference type="Gene3D" id="1.10.1200.10">
    <property type="entry name" value="ACP-like"/>
    <property type="match status" value="1"/>
</dbReference>
<sequence>VRDVSSLNADSSLADLGLDSLMGVEIRQILERDYDIIMAMREIRQLTINKLREMVDNKPAGACDSQHVTAKKNGAHALLDADLSQMLVRPDGPTVVPLNQVQSQARPLFLVHPIEGSVAAFKTLAHKLRLPCYGLQCTKAAPLGSIQSLAAYYASCIRQVQPEGPYRIAGYSFGACVAFEICSQLQTQNQPVECLFLLDGSHSFVAAYTQTYRAKLTPGKESEAETEALCAFIQQFTGMEYSKVPQSDKTGFPLNKCSFFVAYTFVRISNDFGSFYVDRFILLLQIVDTLLPLSDLEARVNAASFYYKLKAADGYTPATKYHGNVMLIRAKTNSQYEQNLGADYKLSEVG</sequence>
<evidence type="ECO:0000259" key="15">
    <source>
        <dbReference type="PROSITE" id="PS50075"/>
    </source>
</evidence>
<evidence type="ECO:0000256" key="6">
    <source>
        <dbReference type="ARBA" id="ARBA00022553"/>
    </source>
</evidence>
<keyword evidence="7" id="KW-0808">Transferase</keyword>
<evidence type="ECO:0000256" key="5">
    <source>
        <dbReference type="ARBA" id="ARBA00022516"/>
    </source>
</evidence>
<dbReference type="InterPro" id="IPR036736">
    <property type="entry name" value="ACP-like_sf"/>
</dbReference>
<dbReference type="OrthoDB" id="329835at2759"/>
<evidence type="ECO:0000313" key="16">
    <source>
        <dbReference type="EMBL" id="CAF87155.1"/>
    </source>
</evidence>
<dbReference type="GO" id="GO:0004312">
    <property type="term" value="F:fatty acid synthase activity"/>
    <property type="evidence" value="ECO:0007669"/>
    <property type="project" value="UniProtKB-EC"/>
</dbReference>